<dbReference type="AlphaFoldDB" id="A0A8J4W1H9"/>
<evidence type="ECO:0000256" key="1">
    <source>
        <dbReference type="SAM" id="MobiDB-lite"/>
    </source>
</evidence>
<reference evidence="2" key="1">
    <citation type="submission" date="2020-03" db="EMBL/GenBank/DDBJ databases">
        <title>Castanea mollissima Vanexum genome sequencing.</title>
        <authorList>
            <person name="Staton M."/>
        </authorList>
    </citation>
    <scope>NUCLEOTIDE SEQUENCE</scope>
    <source>
        <tissue evidence="2">Leaf</tissue>
    </source>
</reference>
<organism evidence="2 3">
    <name type="scientific">Castanea mollissima</name>
    <name type="common">Chinese chestnut</name>
    <dbReference type="NCBI Taxonomy" id="60419"/>
    <lineage>
        <taxon>Eukaryota</taxon>
        <taxon>Viridiplantae</taxon>
        <taxon>Streptophyta</taxon>
        <taxon>Embryophyta</taxon>
        <taxon>Tracheophyta</taxon>
        <taxon>Spermatophyta</taxon>
        <taxon>Magnoliopsida</taxon>
        <taxon>eudicotyledons</taxon>
        <taxon>Gunneridae</taxon>
        <taxon>Pentapetalae</taxon>
        <taxon>rosids</taxon>
        <taxon>fabids</taxon>
        <taxon>Fagales</taxon>
        <taxon>Fagaceae</taxon>
        <taxon>Castanea</taxon>
    </lineage>
</organism>
<dbReference type="PANTHER" id="PTHR47074:SF73">
    <property type="entry name" value="OS04G0448401 PROTEIN"/>
    <property type="match status" value="1"/>
</dbReference>
<accession>A0A8J4W1H9</accession>
<proteinExistence type="predicted"/>
<dbReference type="InterPro" id="IPR052929">
    <property type="entry name" value="RNase_H-like_EbsB-rel"/>
</dbReference>
<evidence type="ECO:0000313" key="2">
    <source>
        <dbReference type="EMBL" id="KAF3970649.1"/>
    </source>
</evidence>
<evidence type="ECO:0008006" key="4">
    <source>
        <dbReference type="Google" id="ProtNLM"/>
    </source>
</evidence>
<gene>
    <name evidence="2" type="ORF">CMV_005672</name>
</gene>
<protein>
    <recommendedName>
        <fullName evidence="4">Reverse transcriptase zinc-binding domain-containing protein</fullName>
    </recommendedName>
</protein>
<dbReference type="PANTHER" id="PTHR47074">
    <property type="entry name" value="BNAC02G40300D PROTEIN"/>
    <property type="match status" value="1"/>
</dbReference>
<keyword evidence="3" id="KW-1185">Reference proteome</keyword>
<dbReference type="EMBL" id="JRKL02000512">
    <property type="protein sequence ID" value="KAF3970649.1"/>
    <property type="molecule type" value="Genomic_DNA"/>
</dbReference>
<evidence type="ECO:0000313" key="3">
    <source>
        <dbReference type="Proteomes" id="UP000737018"/>
    </source>
</evidence>
<sequence length="164" mass="18680">MTRGMDTFNKGAMWTIGRDSSLNFWLDSWMARGPLRHLIQGPLTREATQLKEWLRSNGKDSSIRGGLQWRILFPFAVWSIWKSRNQSVFNGKSQNPRLATSIRAQAFEFLCCAASPRQAVCNVIKQIRWERPPNGWKKLNTDGSRMGSNGQAGCGGIVRDEHER</sequence>
<comment type="caution">
    <text evidence="2">The sequence shown here is derived from an EMBL/GenBank/DDBJ whole genome shotgun (WGS) entry which is preliminary data.</text>
</comment>
<feature type="region of interest" description="Disordered" evidence="1">
    <location>
        <begin position="140"/>
        <end position="164"/>
    </location>
</feature>
<dbReference type="Proteomes" id="UP000737018">
    <property type="component" value="Unassembled WGS sequence"/>
</dbReference>
<dbReference type="OrthoDB" id="1906820at2759"/>
<name>A0A8J4W1H9_9ROSI</name>